<accession>A0A975C455</accession>
<evidence type="ECO:0000313" key="4">
    <source>
        <dbReference type="Proteomes" id="UP000663918"/>
    </source>
</evidence>
<dbReference type="Gene3D" id="3.40.50.2300">
    <property type="match status" value="1"/>
</dbReference>
<gene>
    <name evidence="3" type="ORF">IFJ75_07780</name>
</gene>
<dbReference type="Gene3D" id="3.30.70.270">
    <property type="match status" value="1"/>
</dbReference>
<name>A0A975C455_9CAUL</name>
<dbReference type="RefSeq" id="WP_207932022.1">
    <property type="nucleotide sequence ID" value="NZ_CP062222.1"/>
</dbReference>
<feature type="domain" description="GGDEF" evidence="2">
    <location>
        <begin position="271"/>
        <end position="443"/>
    </location>
</feature>
<keyword evidence="4" id="KW-1185">Reference proteome</keyword>
<proteinExistence type="predicted"/>
<dbReference type="Pfam" id="PF00990">
    <property type="entry name" value="GGDEF"/>
    <property type="match status" value="1"/>
</dbReference>
<reference evidence="3" key="1">
    <citation type="submission" date="2020-09" db="EMBL/GenBank/DDBJ databases">
        <title>Brevundimonas sp. LVF2 isolated from a puddle in Goettingen, Germany.</title>
        <authorList>
            <person name="Friedrich I."/>
            <person name="Klassen A."/>
            <person name="Hannes N."/>
            <person name="Schneider D."/>
            <person name="Hertel R."/>
            <person name="Daniel R."/>
        </authorList>
    </citation>
    <scope>NUCLEOTIDE SEQUENCE</scope>
    <source>
        <strain evidence="3">LVF2</strain>
    </source>
</reference>
<dbReference type="KEGG" id="bgoe:IFJ75_07780"/>
<protein>
    <submittedName>
        <fullName evidence="3">Diguanylate cyclase</fullName>
    </submittedName>
</protein>
<sequence length="447" mass="46796">MGPDPRVLVVAETDDLVGPLCRGLDALGWRTLTARSAPAAVAALDDFTLEAAVLDASHPGFPEIAQLLREAAGDRRLSIIAIGQNADASGVDLAMSEPPHPAQAALRIEHLMRAAIAEEEFRLRQATFALHGATLSADQPDPAPLKILVAGGADPRFIALSNALTAAGAEVVAAPTPYTAFDYLHEAAFDAAVLWGAPDHAPALSIAAGMKRNTRLYHIPLILYLRSAGEINLAELYNRGFADIAAADTPEAETASRVLGLAASHRRHQAIRKALETARGSGLMDSSTGLFTRELFAAHLARLAEGAKSRRRALSVCVLRVADSDSLAHARAGGWLDRAMPQIGAMVSRLVRVEDTAALLAPEVFALALPATPGPAGRLAAERIAAVVGCTAFDAGPDRSPFVVEFDVGSAEVSPGESPASVLERASADLSRRKHEAARAAAQAHQA</sequence>
<dbReference type="InterPro" id="IPR043128">
    <property type="entry name" value="Rev_trsase/Diguanyl_cyclase"/>
</dbReference>
<dbReference type="InterPro" id="IPR029787">
    <property type="entry name" value="Nucleotide_cyclase"/>
</dbReference>
<dbReference type="InterPro" id="IPR011006">
    <property type="entry name" value="CheY-like_superfamily"/>
</dbReference>
<dbReference type="EMBL" id="CP062222">
    <property type="protein sequence ID" value="QTC92744.1"/>
    <property type="molecule type" value="Genomic_DNA"/>
</dbReference>
<organism evidence="3 4">
    <name type="scientific">Brevundimonas goettingensis</name>
    <dbReference type="NCBI Taxonomy" id="2774190"/>
    <lineage>
        <taxon>Bacteria</taxon>
        <taxon>Pseudomonadati</taxon>
        <taxon>Pseudomonadota</taxon>
        <taxon>Alphaproteobacteria</taxon>
        <taxon>Caulobacterales</taxon>
        <taxon>Caulobacteraceae</taxon>
        <taxon>Brevundimonas</taxon>
    </lineage>
</organism>
<dbReference type="SMART" id="SM00267">
    <property type="entry name" value="GGDEF"/>
    <property type="match status" value="1"/>
</dbReference>
<feature type="region of interest" description="Disordered" evidence="1">
    <location>
        <begin position="411"/>
        <end position="447"/>
    </location>
</feature>
<dbReference type="AlphaFoldDB" id="A0A975C455"/>
<dbReference type="SUPFAM" id="SSF52172">
    <property type="entry name" value="CheY-like"/>
    <property type="match status" value="1"/>
</dbReference>
<dbReference type="InterPro" id="IPR000160">
    <property type="entry name" value="GGDEF_dom"/>
</dbReference>
<dbReference type="Proteomes" id="UP000663918">
    <property type="component" value="Chromosome"/>
</dbReference>
<evidence type="ECO:0000256" key="1">
    <source>
        <dbReference type="SAM" id="MobiDB-lite"/>
    </source>
</evidence>
<dbReference type="SUPFAM" id="SSF55073">
    <property type="entry name" value="Nucleotide cyclase"/>
    <property type="match status" value="1"/>
</dbReference>
<evidence type="ECO:0000313" key="3">
    <source>
        <dbReference type="EMBL" id="QTC92744.1"/>
    </source>
</evidence>
<evidence type="ECO:0000259" key="2">
    <source>
        <dbReference type="SMART" id="SM00267"/>
    </source>
</evidence>